<comment type="caution">
    <text evidence="1">The sequence shown here is derived from an EMBL/GenBank/DDBJ whole genome shotgun (WGS) entry which is preliminary data.</text>
</comment>
<proteinExistence type="predicted"/>
<accession>X1TME4</accession>
<dbReference type="AlphaFoldDB" id="X1TME4"/>
<organism evidence="1">
    <name type="scientific">marine sediment metagenome</name>
    <dbReference type="NCBI Taxonomy" id="412755"/>
    <lineage>
        <taxon>unclassified sequences</taxon>
        <taxon>metagenomes</taxon>
        <taxon>ecological metagenomes</taxon>
    </lineage>
</organism>
<sequence>MAYKESGEGISFTRSPAKHGKYYVFTIPNDYIKSGEIDPNMIYKVILKPIKKQQK</sequence>
<dbReference type="EMBL" id="BARW01022762">
    <property type="protein sequence ID" value="GAI88745.1"/>
    <property type="molecule type" value="Genomic_DNA"/>
</dbReference>
<protein>
    <submittedName>
        <fullName evidence="1">Uncharacterized protein</fullName>
    </submittedName>
</protein>
<reference evidence="1" key="1">
    <citation type="journal article" date="2014" name="Front. Microbiol.">
        <title>High frequency of phylogenetically diverse reductive dehalogenase-homologous genes in deep subseafloor sedimentary metagenomes.</title>
        <authorList>
            <person name="Kawai M."/>
            <person name="Futagami T."/>
            <person name="Toyoda A."/>
            <person name="Takaki Y."/>
            <person name="Nishi S."/>
            <person name="Hori S."/>
            <person name="Arai W."/>
            <person name="Tsubouchi T."/>
            <person name="Morono Y."/>
            <person name="Uchiyama I."/>
            <person name="Ito T."/>
            <person name="Fujiyama A."/>
            <person name="Inagaki F."/>
            <person name="Takami H."/>
        </authorList>
    </citation>
    <scope>NUCLEOTIDE SEQUENCE</scope>
    <source>
        <strain evidence="1">Expedition CK06-06</strain>
    </source>
</reference>
<evidence type="ECO:0000313" key="1">
    <source>
        <dbReference type="EMBL" id="GAI88745.1"/>
    </source>
</evidence>
<gene>
    <name evidence="1" type="ORF">S12H4_37900</name>
</gene>
<name>X1TME4_9ZZZZ</name>